<organism evidence="3 4">
    <name type="scientific">Echinicola strongylocentroti</name>
    <dbReference type="NCBI Taxonomy" id="1795355"/>
    <lineage>
        <taxon>Bacteria</taxon>
        <taxon>Pseudomonadati</taxon>
        <taxon>Bacteroidota</taxon>
        <taxon>Cytophagia</taxon>
        <taxon>Cytophagales</taxon>
        <taxon>Cyclobacteriaceae</taxon>
        <taxon>Echinicola</taxon>
    </lineage>
</organism>
<sequence>MKKVSSVFQLLVALFFGLALAFFLVFDSIKNGFGIQELTAGKVVIWLLVGFVLYLITWMLQSMYSSSLGKKIRKLEAEHDKLKARLYDHEQKARTTPAGGTITPSTDPSQEDDGDGSGIKPRQNIK</sequence>
<feature type="transmembrane region" description="Helical" evidence="2">
    <location>
        <begin position="45"/>
        <end position="64"/>
    </location>
</feature>
<keyword evidence="2" id="KW-0472">Membrane</keyword>
<evidence type="ECO:0000256" key="1">
    <source>
        <dbReference type="SAM" id="MobiDB-lite"/>
    </source>
</evidence>
<evidence type="ECO:0000313" key="4">
    <source>
        <dbReference type="Proteomes" id="UP000248688"/>
    </source>
</evidence>
<dbReference type="OrthoDB" id="839535at2"/>
<keyword evidence="4" id="KW-1185">Reference proteome</keyword>
<name>A0A2Z4IJX3_9BACT</name>
<keyword evidence="2" id="KW-0812">Transmembrane</keyword>
<dbReference type="RefSeq" id="WP_112784641.1">
    <property type="nucleotide sequence ID" value="NZ_CP030041.1"/>
</dbReference>
<dbReference type="Proteomes" id="UP000248688">
    <property type="component" value="Chromosome"/>
</dbReference>
<dbReference type="AlphaFoldDB" id="A0A2Z4IJX3"/>
<accession>A0A2Z4IJX3</accession>
<dbReference type="KEGG" id="est:DN752_14655"/>
<reference evidence="3 4" key="1">
    <citation type="submission" date="2018-06" db="EMBL/GenBank/DDBJ databases">
        <title>Echinicola strongylocentroti sp. nov., isolated from a sea urchin Strongylocentrotus intermedius.</title>
        <authorList>
            <person name="Bae S.S."/>
        </authorList>
    </citation>
    <scope>NUCLEOTIDE SEQUENCE [LARGE SCALE GENOMIC DNA]</scope>
    <source>
        <strain evidence="3 4">MEBiC08714</strain>
    </source>
</reference>
<gene>
    <name evidence="3" type="ORF">DN752_14655</name>
</gene>
<keyword evidence="2" id="KW-1133">Transmembrane helix</keyword>
<feature type="region of interest" description="Disordered" evidence="1">
    <location>
        <begin position="88"/>
        <end position="126"/>
    </location>
</feature>
<evidence type="ECO:0000256" key="2">
    <source>
        <dbReference type="SAM" id="Phobius"/>
    </source>
</evidence>
<dbReference type="EMBL" id="CP030041">
    <property type="protein sequence ID" value="AWW31264.1"/>
    <property type="molecule type" value="Genomic_DNA"/>
</dbReference>
<proteinExistence type="predicted"/>
<protein>
    <submittedName>
        <fullName evidence="3">Uncharacterized protein</fullName>
    </submittedName>
</protein>
<evidence type="ECO:0000313" key="3">
    <source>
        <dbReference type="EMBL" id="AWW31264.1"/>
    </source>
</evidence>